<proteinExistence type="predicted"/>
<dbReference type="Gene3D" id="3.30.70.330">
    <property type="match status" value="3"/>
</dbReference>
<dbReference type="SUPFAM" id="SSF54928">
    <property type="entry name" value="RNA-binding domain, RBD"/>
    <property type="match status" value="3"/>
</dbReference>
<dbReference type="InterPro" id="IPR012677">
    <property type="entry name" value="Nucleotide-bd_a/b_plait_sf"/>
</dbReference>
<sequence>MEPVASEPRLFVGQIPQSAREEDLFPLFTPYGNVRNLHLLRGSDGKPRGCAMVLFSRWAEAEAACSLDGSVVLESGGQSKPLVVHFANPRRAPPGQPAEPGIAPRKLFVGQVPRDITEEQLRPLFEPYGDIEHINILRTHRGQSAGCAFVQFAKWSQAEAAMEAHNSKTRLGTSEVPLVVKFADAKRKEPSPHHLQMPGGWMGGPLGPRHLEAYGNGHLGALGNGLGLGGMGGYQHLGGDMLGDHGLLNNMGLGGGIGGPYGGQDPNLLGNQQFNGSLANALADSLGLTPNLSAAPQSQSLPSGLPGSNGGLPFNMGGLPNGGGRHPMDSLSASFGKMGLGPRGGMPARPWGQRIGSNDKHNEWKLFIGQVPLEASEEELFGLFSPIGEILELYILRNSNGKSRGCAFVTYANKYLAQQAITQLNGKQVPPGKTLVVKFADRASAGRTSQRTDASAGYLHPQASANGNGNGNYAYM</sequence>
<dbReference type="InterPro" id="IPR000504">
    <property type="entry name" value="RRM_dom"/>
</dbReference>
<organism evidence="5 6">
    <name type="scientific">Coccomyxa viridis</name>
    <dbReference type="NCBI Taxonomy" id="1274662"/>
    <lineage>
        <taxon>Eukaryota</taxon>
        <taxon>Viridiplantae</taxon>
        <taxon>Chlorophyta</taxon>
        <taxon>core chlorophytes</taxon>
        <taxon>Trebouxiophyceae</taxon>
        <taxon>Trebouxiophyceae incertae sedis</taxon>
        <taxon>Coccomyxaceae</taxon>
        <taxon>Coccomyxa</taxon>
    </lineage>
</organism>
<evidence type="ECO:0000256" key="1">
    <source>
        <dbReference type="ARBA" id="ARBA00022737"/>
    </source>
</evidence>
<gene>
    <name evidence="5" type="primary">g13509</name>
    <name evidence="5" type="ORF">VP750_LOCUS11964</name>
</gene>
<dbReference type="Proteomes" id="UP001497392">
    <property type="component" value="Unassembled WGS sequence"/>
</dbReference>
<keyword evidence="6" id="KW-1185">Reference proteome</keyword>
<evidence type="ECO:0000313" key="6">
    <source>
        <dbReference type="Proteomes" id="UP001497392"/>
    </source>
</evidence>
<evidence type="ECO:0000256" key="3">
    <source>
        <dbReference type="PROSITE-ProRule" id="PRU00176"/>
    </source>
</evidence>
<keyword evidence="2 3" id="KW-0694">RNA-binding</keyword>
<feature type="domain" description="RRM" evidence="4">
    <location>
        <begin position="364"/>
        <end position="442"/>
    </location>
</feature>
<feature type="domain" description="RRM" evidence="4">
    <location>
        <begin position="105"/>
        <end position="185"/>
    </location>
</feature>
<accession>A0ABP1GHA2</accession>
<keyword evidence="1" id="KW-0677">Repeat</keyword>
<dbReference type="Pfam" id="PF00076">
    <property type="entry name" value="RRM_1"/>
    <property type="match status" value="3"/>
</dbReference>
<comment type="caution">
    <text evidence="5">The sequence shown here is derived from an EMBL/GenBank/DDBJ whole genome shotgun (WGS) entry which is preliminary data.</text>
</comment>
<evidence type="ECO:0000313" key="5">
    <source>
        <dbReference type="EMBL" id="CAL5230058.1"/>
    </source>
</evidence>
<evidence type="ECO:0000259" key="4">
    <source>
        <dbReference type="PROSITE" id="PS50102"/>
    </source>
</evidence>
<evidence type="ECO:0000256" key="2">
    <source>
        <dbReference type="ARBA" id="ARBA00022884"/>
    </source>
</evidence>
<name>A0ABP1GHA2_9CHLO</name>
<dbReference type="EMBL" id="CAXHTA020000021">
    <property type="protein sequence ID" value="CAL5230058.1"/>
    <property type="molecule type" value="Genomic_DNA"/>
</dbReference>
<reference evidence="5 6" key="1">
    <citation type="submission" date="2024-06" db="EMBL/GenBank/DDBJ databases">
        <authorList>
            <person name="Kraege A."/>
            <person name="Thomma B."/>
        </authorList>
    </citation>
    <scope>NUCLEOTIDE SEQUENCE [LARGE SCALE GENOMIC DNA]</scope>
</reference>
<dbReference type="PANTHER" id="PTHR24012">
    <property type="entry name" value="RNA BINDING PROTEIN"/>
    <property type="match status" value="1"/>
</dbReference>
<dbReference type="PROSITE" id="PS50102">
    <property type="entry name" value="RRM"/>
    <property type="match status" value="3"/>
</dbReference>
<dbReference type="SMART" id="SM00360">
    <property type="entry name" value="RRM"/>
    <property type="match status" value="3"/>
</dbReference>
<feature type="domain" description="RRM" evidence="4">
    <location>
        <begin position="8"/>
        <end position="89"/>
    </location>
</feature>
<dbReference type="InterPro" id="IPR035979">
    <property type="entry name" value="RBD_domain_sf"/>
</dbReference>
<protein>
    <submittedName>
        <fullName evidence="5">G13509 protein</fullName>
    </submittedName>
</protein>